<evidence type="ECO:0000256" key="1">
    <source>
        <dbReference type="SAM" id="MobiDB-lite"/>
    </source>
</evidence>
<keyword evidence="3" id="KW-1185">Reference proteome</keyword>
<evidence type="ECO:0000313" key="2">
    <source>
        <dbReference type="EMBL" id="KUI70732.1"/>
    </source>
</evidence>
<feature type="region of interest" description="Disordered" evidence="1">
    <location>
        <begin position="1"/>
        <end position="41"/>
    </location>
</feature>
<gene>
    <name evidence="2" type="ORF">VM1G_05928</name>
</gene>
<dbReference type="OrthoDB" id="4749307at2759"/>
<dbReference type="Proteomes" id="UP000078559">
    <property type="component" value="Chromosome 6"/>
</dbReference>
<accession>A0A194W380</accession>
<sequence length="588" mass="67797">MATVTVTAREAVPTQPSPSSANPPCDDKYKQLPNARPTSPELVPDQKWTTWRLRNQRPEIVAEMPNTFPDISKYRYDEADQVIQATVAAVNAERATDKKFKKRQFKQLRGYEPVHMNFRSLYDFYDEADKIEARHPTRSRFDDSDDHVKIPDFWFERVSFDLFVRVWEFASNTFGVECFGNELGNRDWTSRWLKRLPKEFVKYASEVARGDPVIAPHTVADPNNWEFLFLAKDSRIFLLVGVIAKILEDNVFGSHLFGATPGQKEVLDKTDRETAILADSYARNFPRSGVAKQFVLAGRTPTGYLPDLYTDNFWDEVDSVTMRILSLLLPLINMLGTLSPKAGWPPLARVHQELHDIVAEAGWLTNGMRVSKSVFWVQFPNPGDLWDIHQEHVTDSIWNSSKAAAEKHDAMEQARWEWDMEVAWRAKNGEKAVDNTWRREYERVHPPPKEPRRVAKVQIVMWPWINRYSPVRPKSDGDLNSGELITQIVKAQIVYYAGDDSDEGEMREKLTLEEHIREAERWKPDYLSLWTLVWCLIIFLAYEAYQSPYPQEVGSHIRALQLKLKPTPVPATTPVPTVVTVEDVIVQI</sequence>
<dbReference type="AlphaFoldDB" id="A0A194W380"/>
<dbReference type="EMBL" id="CM003103">
    <property type="protein sequence ID" value="KUI70732.1"/>
    <property type="molecule type" value="Genomic_DNA"/>
</dbReference>
<organism evidence="2 3">
    <name type="scientific">Cytospora mali</name>
    <name type="common">Apple Valsa canker fungus</name>
    <name type="synonym">Valsa mali</name>
    <dbReference type="NCBI Taxonomy" id="578113"/>
    <lineage>
        <taxon>Eukaryota</taxon>
        <taxon>Fungi</taxon>
        <taxon>Dikarya</taxon>
        <taxon>Ascomycota</taxon>
        <taxon>Pezizomycotina</taxon>
        <taxon>Sordariomycetes</taxon>
        <taxon>Sordariomycetidae</taxon>
        <taxon>Diaporthales</taxon>
        <taxon>Cytosporaceae</taxon>
        <taxon>Cytospora</taxon>
    </lineage>
</organism>
<protein>
    <submittedName>
        <fullName evidence="2">Uncharacterized protein</fullName>
    </submittedName>
</protein>
<name>A0A194W380_CYTMA</name>
<reference evidence="2" key="1">
    <citation type="submission" date="2014-12" db="EMBL/GenBank/DDBJ databases">
        <title>Genome Sequence of Valsa Canker Pathogens Uncovers a Specific Adaption of Colonization on Woody Bark.</title>
        <authorList>
            <person name="Yin Z."/>
            <person name="Liu H."/>
            <person name="Gao X."/>
            <person name="Li Z."/>
            <person name="Song N."/>
            <person name="Ke X."/>
            <person name="Dai Q."/>
            <person name="Wu Y."/>
            <person name="Sun Y."/>
            <person name="Xu J.-R."/>
            <person name="Kang Z.K."/>
            <person name="Wang L."/>
            <person name="Huang L."/>
        </authorList>
    </citation>
    <scope>NUCLEOTIDE SEQUENCE [LARGE SCALE GENOMIC DNA]</scope>
    <source>
        <strain evidence="2">03-8</strain>
    </source>
</reference>
<evidence type="ECO:0000313" key="3">
    <source>
        <dbReference type="Proteomes" id="UP000078559"/>
    </source>
</evidence>
<proteinExistence type="predicted"/>